<dbReference type="PROSITE" id="PS50181">
    <property type="entry name" value="FBOX"/>
    <property type="match status" value="1"/>
</dbReference>
<organism evidence="2 3">
    <name type="scientific">Aspergillus pseudocaelatus</name>
    <dbReference type="NCBI Taxonomy" id="1825620"/>
    <lineage>
        <taxon>Eukaryota</taxon>
        <taxon>Fungi</taxon>
        <taxon>Dikarya</taxon>
        <taxon>Ascomycota</taxon>
        <taxon>Pezizomycotina</taxon>
        <taxon>Eurotiomycetes</taxon>
        <taxon>Eurotiomycetidae</taxon>
        <taxon>Eurotiales</taxon>
        <taxon>Aspergillaceae</taxon>
        <taxon>Aspergillus</taxon>
        <taxon>Aspergillus subgen. Circumdati</taxon>
    </lineage>
</organism>
<dbReference type="SUPFAM" id="SSF81383">
    <property type="entry name" value="F-box domain"/>
    <property type="match status" value="1"/>
</dbReference>
<feature type="domain" description="F-box" evidence="1">
    <location>
        <begin position="8"/>
        <end position="60"/>
    </location>
</feature>
<dbReference type="EMBL" id="ML735706">
    <property type="protein sequence ID" value="KAE8420793.1"/>
    <property type="molecule type" value="Genomic_DNA"/>
</dbReference>
<dbReference type="InterPro" id="IPR001810">
    <property type="entry name" value="F-box_dom"/>
</dbReference>
<dbReference type="Proteomes" id="UP000325395">
    <property type="component" value="Unassembled WGS sequence"/>
</dbReference>
<keyword evidence="3" id="KW-1185">Reference proteome</keyword>
<evidence type="ECO:0000313" key="3">
    <source>
        <dbReference type="Proteomes" id="UP000325395"/>
    </source>
</evidence>
<accession>A0ABQ6WUK1</accession>
<reference evidence="2 3" key="1">
    <citation type="submission" date="2019-04" db="EMBL/GenBank/DDBJ databases">
        <authorList>
            <consortium name="DOE Joint Genome Institute"/>
            <person name="Mondo S."/>
            <person name="Kjaerbolling I."/>
            <person name="Vesth T."/>
            <person name="Frisvad J.C."/>
            <person name="Nybo J.L."/>
            <person name="Theobald S."/>
            <person name="Kildgaard S."/>
            <person name="Isbrandt T."/>
            <person name="Kuo A."/>
            <person name="Sato A."/>
            <person name="Lyhne E.K."/>
            <person name="Kogle M.E."/>
            <person name="Wiebenga A."/>
            <person name="Kun R.S."/>
            <person name="Lubbers R.J."/>
            <person name="Makela M.R."/>
            <person name="Barry K."/>
            <person name="Chovatia M."/>
            <person name="Clum A."/>
            <person name="Daum C."/>
            <person name="Haridas S."/>
            <person name="He G."/>
            <person name="LaButti K."/>
            <person name="Lipzen A."/>
            <person name="Riley R."/>
            <person name="Salamov A."/>
            <person name="Simmons B.A."/>
            <person name="Magnuson J.K."/>
            <person name="Henrissat B."/>
            <person name="Mortensen U.H."/>
            <person name="Larsen T.O."/>
            <person name="Devries R.P."/>
            <person name="Grigoriev I.V."/>
            <person name="Machida M."/>
            <person name="Baker S.E."/>
            <person name="Andersen M.R."/>
            <person name="Cantor M.N."/>
            <person name="Hua S.X."/>
        </authorList>
    </citation>
    <scope>NUCLEOTIDE SEQUENCE [LARGE SCALE GENOMIC DNA]</scope>
    <source>
        <strain evidence="2 3">CBS 117616</strain>
    </source>
</reference>
<dbReference type="InterPro" id="IPR036047">
    <property type="entry name" value="F-box-like_dom_sf"/>
</dbReference>
<gene>
    <name evidence="2" type="ORF">BDV36DRAFT_96723</name>
</gene>
<evidence type="ECO:0000313" key="2">
    <source>
        <dbReference type="EMBL" id="KAE8420793.1"/>
    </source>
</evidence>
<proteinExistence type="predicted"/>
<protein>
    <recommendedName>
        <fullName evidence="1">F-box domain-containing protein</fullName>
    </recommendedName>
</protein>
<name>A0ABQ6WUK1_9EURO</name>
<evidence type="ECO:0000259" key="1">
    <source>
        <dbReference type="PROSITE" id="PS50181"/>
    </source>
</evidence>
<sequence length="478" mass="54875">MEPKHQVATGLGSCPAEILYLIFKLLSRPELHALCLVNKDFRTIVEPLLYSKIQMTWRKARSHVPPPITQLLRTILSRPQLAAYITNVHLEGDTYLLVDKFRWKIPKIPVSDAELDQIITFIRGSGVPYSDLWIQELRQGTIDAFVALLLAQLSNLKYLYLADDFTRQTALIGMVLRSAICEPGISRLPDFRHLQDISFLYPNGEDKARDKKVKNTTDILPFLYLPSVQRMSASIENPIEFTWPAAHLPVPSKLISLDLTTVRESYLGKLLAVTQNVEALRWQWYYDYGVRDRFTTPIVDLDRFTAAISHVRGTLADLTVSADVDIGGNDQFLPGIKMEGSLHAMVNFDMLRRLQVPWPFLVGFVPGTTERWQDLMPRNIEFLVITDDLRYQNADLMAPEWPQWEWEHSTILGVLQTWLKDWKAYTPHLCRISLVISLLDDEPDDWCPRLRHQLRELGAQAEVQLELIDLTGEDTGNF</sequence>